<dbReference type="Pfam" id="PF07162">
    <property type="entry name" value="B9-C2"/>
    <property type="match status" value="1"/>
</dbReference>
<gene>
    <name evidence="9" type="primary">LOC100899445</name>
</gene>
<dbReference type="AlphaFoldDB" id="A0AAJ6QMB7"/>
<dbReference type="KEGG" id="goe:100899445"/>
<evidence type="ECO:0000256" key="7">
    <source>
        <dbReference type="ARBA" id="ARBA00039272"/>
    </source>
</evidence>
<dbReference type="Proteomes" id="UP000694867">
    <property type="component" value="Unplaced"/>
</dbReference>
<dbReference type="GeneID" id="100899445"/>
<keyword evidence="3" id="KW-0970">Cilium biogenesis/degradation</keyword>
<evidence type="ECO:0000256" key="6">
    <source>
        <dbReference type="ARBA" id="ARBA00038411"/>
    </source>
</evidence>
<sequence>MAELHLIGQIESFEVQETGRGSASFYCDYRLVFDWPRIVFEVWKTDSLNRSEIFGYGVAHLPCKAGFHNLTVPVWRPVGCNAEEVQRQFLGGGYEITNFDALAAGTERYKLLTSGTGVIRLGISIILRNLSKFGVRTS</sequence>
<evidence type="ECO:0000256" key="2">
    <source>
        <dbReference type="ARBA" id="ARBA00022490"/>
    </source>
</evidence>
<comment type="similarity">
    <text evidence="6">Belongs to the B9D family.</text>
</comment>
<dbReference type="PROSITE" id="PS51381">
    <property type="entry name" value="C2_B9"/>
    <property type="match status" value="1"/>
</dbReference>
<proteinExistence type="inferred from homology"/>
<reference evidence="9" key="1">
    <citation type="submission" date="2025-08" db="UniProtKB">
        <authorList>
            <consortium name="RefSeq"/>
        </authorList>
    </citation>
    <scope>IDENTIFICATION</scope>
</reference>
<evidence type="ECO:0000313" key="9">
    <source>
        <dbReference type="RefSeq" id="XP_003737499.1"/>
    </source>
</evidence>
<protein>
    <recommendedName>
        <fullName evidence="7">B9 domain-containing protein 2</fullName>
    </recommendedName>
</protein>
<keyword evidence="8" id="KW-1185">Reference proteome</keyword>
<evidence type="ECO:0000256" key="3">
    <source>
        <dbReference type="ARBA" id="ARBA00022794"/>
    </source>
</evidence>
<dbReference type="GO" id="GO:0060271">
    <property type="term" value="P:cilium assembly"/>
    <property type="evidence" value="ECO:0007669"/>
    <property type="project" value="TreeGrafter"/>
</dbReference>
<name>A0AAJ6QMB7_9ACAR</name>
<evidence type="ECO:0000256" key="5">
    <source>
        <dbReference type="ARBA" id="ARBA00023273"/>
    </source>
</evidence>
<dbReference type="PANTHER" id="PTHR12968">
    <property type="entry name" value="B9 DOMAIN-CONTAINING"/>
    <property type="match status" value="1"/>
</dbReference>
<accession>A0AAJ6QMB7</accession>
<keyword evidence="4" id="KW-0206">Cytoskeleton</keyword>
<organism evidence="8 9">
    <name type="scientific">Galendromus occidentalis</name>
    <name type="common">western predatory mite</name>
    <dbReference type="NCBI Taxonomy" id="34638"/>
    <lineage>
        <taxon>Eukaryota</taxon>
        <taxon>Metazoa</taxon>
        <taxon>Ecdysozoa</taxon>
        <taxon>Arthropoda</taxon>
        <taxon>Chelicerata</taxon>
        <taxon>Arachnida</taxon>
        <taxon>Acari</taxon>
        <taxon>Parasitiformes</taxon>
        <taxon>Mesostigmata</taxon>
        <taxon>Gamasina</taxon>
        <taxon>Phytoseioidea</taxon>
        <taxon>Phytoseiidae</taxon>
        <taxon>Typhlodrominae</taxon>
        <taxon>Galendromus</taxon>
    </lineage>
</organism>
<dbReference type="RefSeq" id="XP_003737499.1">
    <property type="nucleotide sequence ID" value="XM_003737451.1"/>
</dbReference>
<evidence type="ECO:0000313" key="8">
    <source>
        <dbReference type="Proteomes" id="UP000694867"/>
    </source>
</evidence>
<evidence type="ECO:0000256" key="1">
    <source>
        <dbReference type="ARBA" id="ARBA00004120"/>
    </source>
</evidence>
<comment type="subcellular location">
    <subcellularLocation>
        <location evidence="1">Cytoplasm</location>
        <location evidence="1">Cytoskeleton</location>
        <location evidence="1">Cilium basal body</location>
    </subcellularLocation>
</comment>
<dbReference type="InterPro" id="IPR010796">
    <property type="entry name" value="C2_B9-type_dom"/>
</dbReference>
<evidence type="ECO:0000256" key="4">
    <source>
        <dbReference type="ARBA" id="ARBA00023212"/>
    </source>
</evidence>
<dbReference type="PANTHER" id="PTHR12968:SF2">
    <property type="entry name" value="B9 DOMAIN-CONTAINING PROTEIN 2"/>
    <property type="match status" value="1"/>
</dbReference>
<keyword evidence="5" id="KW-0966">Cell projection</keyword>
<keyword evidence="2" id="KW-0963">Cytoplasm</keyword>
<dbReference type="GO" id="GO:0036038">
    <property type="term" value="C:MKS complex"/>
    <property type="evidence" value="ECO:0007669"/>
    <property type="project" value="TreeGrafter"/>
</dbReference>